<evidence type="ECO:0000256" key="3">
    <source>
        <dbReference type="SAM" id="SignalP"/>
    </source>
</evidence>
<sequence length="519" mass="53454">MRLNASKFGLLAGLLVQGVAGQTTTSDSSTEPTTTVSPHAFIKFGDNLNSSAVFKQTDGDVTITWTAPVENLLIVKELKLHRREQTSGDDSVIGQNLDVPSLTDNGKRSAPGIYSNAGLLERRSDSGILPPEGGGAFNLQVTPESMSEYSTILAIKSNAAEFDEVWNDKVLYMEVVSQNETSVARSYSSEFIVANSADPALIATAQGILRSQAQPADTIEANGEETSAPTSTADPTSDPTSSSDAGGAGEADDGSSSASGRALAPGAIAGIVVGVVVGALAVAGVLVWFFCLRRRQRQRQRSSAGFARAHEGPYGAGSGAVMMTEKEAAAGIGAAESRDRSIHGGGAAAADAGSGSGSGSGAAYAAPYNHNDYAAPPGVAVTTTGADSQASLPLNPSNYYYGGSRGGHSRDQSRSTAAATASPIESRYAHLVEEGMTEDEIRRLEEEERQLDAAIEEAGSGGGGGGTGQSHSDNNNNSDGNNDDRNNNNDNRQQMSPTSPTSLTVTTPPTSPTTRGHGH</sequence>
<keyword evidence="3" id="KW-0732">Signal</keyword>
<dbReference type="AlphaFoldDB" id="A0AAN9UUX2"/>
<evidence type="ECO:0000313" key="5">
    <source>
        <dbReference type="Proteomes" id="UP001320420"/>
    </source>
</evidence>
<feature type="transmembrane region" description="Helical" evidence="2">
    <location>
        <begin position="267"/>
        <end position="292"/>
    </location>
</feature>
<keyword evidence="2" id="KW-0472">Membrane</keyword>
<keyword evidence="5" id="KW-1185">Reference proteome</keyword>
<dbReference type="EMBL" id="JAKJXP020000026">
    <property type="protein sequence ID" value="KAK7753732.1"/>
    <property type="molecule type" value="Genomic_DNA"/>
</dbReference>
<feature type="compositionally biased region" description="Gly residues" evidence="1">
    <location>
        <begin position="459"/>
        <end position="468"/>
    </location>
</feature>
<proteinExistence type="predicted"/>
<evidence type="ECO:0000256" key="2">
    <source>
        <dbReference type="SAM" id="Phobius"/>
    </source>
</evidence>
<evidence type="ECO:0000313" key="4">
    <source>
        <dbReference type="EMBL" id="KAK7753732.1"/>
    </source>
</evidence>
<feature type="region of interest" description="Disordered" evidence="1">
    <location>
        <begin position="342"/>
        <end position="361"/>
    </location>
</feature>
<keyword evidence="2" id="KW-1133">Transmembrane helix</keyword>
<comment type="caution">
    <text evidence="4">The sequence shown here is derived from an EMBL/GenBank/DDBJ whole genome shotgun (WGS) entry which is preliminary data.</text>
</comment>
<feature type="compositionally biased region" description="Low complexity" evidence="1">
    <location>
        <begin position="488"/>
        <end position="519"/>
    </location>
</feature>
<feature type="region of interest" description="Disordered" evidence="1">
    <location>
        <begin position="383"/>
        <end position="422"/>
    </location>
</feature>
<accession>A0AAN9UUX2</accession>
<evidence type="ECO:0008006" key="6">
    <source>
        <dbReference type="Google" id="ProtNLM"/>
    </source>
</evidence>
<feature type="chain" id="PRO_5043013368" description="Mid2 domain-containing protein" evidence="3">
    <location>
        <begin position="22"/>
        <end position="519"/>
    </location>
</feature>
<dbReference type="Proteomes" id="UP001320420">
    <property type="component" value="Unassembled WGS sequence"/>
</dbReference>
<organism evidence="4 5">
    <name type="scientific">Diatrype stigma</name>
    <dbReference type="NCBI Taxonomy" id="117547"/>
    <lineage>
        <taxon>Eukaryota</taxon>
        <taxon>Fungi</taxon>
        <taxon>Dikarya</taxon>
        <taxon>Ascomycota</taxon>
        <taxon>Pezizomycotina</taxon>
        <taxon>Sordariomycetes</taxon>
        <taxon>Xylariomycetidae</taxon>
        <taxon>Xylariales</taxon>
        <taxon>Diatrypaceae</taxon>
        <taxon>Diatrype</taxon>
    </lineage>
</organism>
<dbReference type="PANTHER" id="PTHR16861:SF4">
    <property type="entry name" value="SH3 DOMAIN PROTEIN (AFU_ORTHOLOGUE AFUA_1G13610)"/>
    <property type="match status" value="1"/>
</dbReference>
<keyword evidence="2" id="KW-0812">Transmembrane</keyword>
<name>A0AAN9UUX2_9PEZI</name>
<protein>
    <recommendedName>
        <fullName evidence="6">Mid2 domain-containing protein</fullName>
    </recommendedName>
</protein>
<evidence type="ECO:0000256" key="1">
    <source>
        <dbReference type="SAM" id="MobiDB-lite"/>
    </source>
</evidence>
<reference evidence="4 5" key="1">
    <citation type="submission" date="2024-02" db="EMBL/GenBank/DDBJ databases">
        <title>De novo assembly and annotation of 12 fungi associated with fruit tree decline syndrome in Ontario, Canada.</title>
        <authorList>
            <person name="Sulman M."/>
            <person name="Ellouze W."/>
            <person name="Ilyukhin E."/>
        </authorList>
    </citation>
    <scope>NUCLEOTIDE SEQUENCE [LARGE SCALE GENOMIC DNA]</scope>
    <source>
        <strain evidence="4 5">M11/M66-122</strain>
    </source>
</reference>
<gene>
    <name evidence="4" type="ORF">SLS62_004356</name>
</gene>
<feature type="region of interest" description="Disordered" evidence="1">
    <location>
        <begin position="457"/>
        <end position="519"/>
    </location>
</feature>
<feature type="compositionally biased region" description="Low complexity" evidence="1">
    <location>
        <begin position="226"/>
        <end position="245"/>
    </location>
</feature>
<feature type="region of interest" description="Disordered" evidence="1">
    <location>
        <begin position="221"/>
        <end position="260"/>
    </location>
</feature>
<feature type="signal peptide" evidence="3">
    <location>
        <begin position="1"/>
        <end position="21"/>
    </location>
</feature>
<feature type="compositionally biased region" description="Polar residues" evidence="1">
    <location>
        <begin position="383"/>
        <end position="398"/>
    </location>
</feature>
<dbReference type="PANTHER" id="PTHR16861">
    <property type="entry name" value="GLYCOPROTEIN 38"/>
    <property type="match status" value="1"/>
</dbReference>